<sequence length="257" mass="27575">MASRLAGLATGFLFLTATLCAPTAAAEPIPVVTPVVLAEIPHDPNSYTEAFEVEGDTLYEASGLAGRSDLREVDPATGAVRRSVPLPDDYFAEGITIVDDTIWQLTYQDGVAIVWDKATLTPIREIPVTGEGWGLCRDGDRFIMSDGSGRLQFRQLGSFDQIGAVNVTRDGAPVTGLNELECVNGQVWASLWPTDEVARIDPATGAITMIVDVAPLWHFGERSPAQVFSGIAHLSGDEFLLTGKNWPAMYRVSIPGA</sequence>
<gene>
    <name evidence="2" type="ORF">NCTC10821_03498</name>
</gene>
<dbReference type="Pfam" id="PF05096">
    <property type="entry name" value="Glu_cyclase_2"/>
    <property type="match status" value="1"/>
</dbReference>
<dbReference type="GO" id="GO:0016603">
    <property type="term" value="F:glutaminyl-peptide cyclotransferase activity"/>
    <property type="evidence" value="ECO:0007669"/>
    <property type="project" value="InterPro"/>
</dbReference>
<dbReference type="InterPro" id="IPR015943">
    <property type="entry name" value="WD40/YVTN_repeat-like_dom_sf"/>
</dbReference>
<protein>
    <submittedName>
        <fullName evidence="2">Glutamine cyclotransferase</fullName>
    </submittedName>
</protein>
<dbReference type="PANTHER" id="PTHR31270:SF1">
    <property type="entry name" value="GLUTAMINYL-PEPTIDE CYCLOTRANSFERASE"/>
    <property type="match status" value="1"/>
</dbReference>
<feature type="chain" id="PRO_5016986786" evidence="1">
    <location>
        <begin position="27"/>
        <end position="257"/>
    </location>
</feature>
<proteinExistence type="predicted"/>
<dbReference type="OrthoDB" id="9783700at2"/>
<keyword evidence="3" id="KW-1185">Reference proteome</keyword>
<evidence type="ECO:0000313" key="2">
    <source>
        <dbReference type="EMBL" id="STZ59960.1"/>
    </source>
</evidence>
<dbReference type="EMBL" id="UGQT01000001">
    <property type="protein sequence ID" value="STZ59960.1"/>
    <property type="molecule type" value="Genomic_DNA"/>
</dbReference>
<dbReference type="SUPFAM" id="SSF50969">
    <property type="entry name" value="YVTN repeat-like/Quinoprotein amine dehydrogenase"/>
    <property type="match status" value="1"/>
</dbReference>
<dbReference type="PANTHER" id="PTHR31270">
    <property type="entry name" value="GLUTAMINYL-PEPTIDE CYCLOTRANSFERASE"/>
    <property type="match status" value="1"/>
</dbReference>
<reference evidence="2 3" key="1">
    <citation type="submission" date="2018-06" db="EMBL/GenBank/DDBJ databases">
        <authorList>
            <consortium name="Pathogen Informatics"/>
            <person name="Doyle S."/>
        </authorList>
    </citation>
    <scope>NUCLEOTIDE SEQUENCE [LARGE SCALE GENOMIC DNA]</scope>
    <source>
        <strain evidence="2 3">NCTC10821</strain>
    </source>
</reference>
<dbReference type="Gene3D" id="2.130.10.10">
    <property type="entry name" value="YVTN repeat-like/Quinoprotein amine dehydrogenase"/>
    <property type="match status" value="1"/>
</dbReference>
<evidence type="ECO:0000313" key="3">
    <source>
        <dbReference type="Proteomes" id="UP000254978"/>
    </source>
</evidence>
<feature type="signal peptide" evidence="1">
    <location>
        <begin position="1"/>
        <end position="26"/>
    </location>
</feature>
<dbReference type="AlphaFoldDB" id="A0A378TH53"/>
<dbReference type="Proteomes" id="UP000254978">
    <property type="component" value="Unassembled WGS sequence"/>
</dbReference>
<dbReference type="RefSeq" id="WP_068919093.1">
    <property type="nucleotide sequence ID" value="NZ_AP022600.1"/>
</dbReference>
<name>A0A378TH53_9MYCO</name>
<evidence type="ECO:0000256" key="1">
    <source>
        <dbReference type="SAM" id="SignalP"/>
    </source>
</evidence>
<accession>A0A378TH53</accession>
<organism evidence="2 3">
    <name type="scientific">Mycolicibacterium tokaiense</name>
    <dbReference type="NCBI Taxonomy" id="39695"/>
    <lineage>
        <taxon>Bacteria</taxon>
        <taxon>Bacillati</taxon>
        <taxon>Actinomycetota</taxon>
        <taxon>Actinomycetes</taxon>
        <taxon>Mycobacteriales</taxon>
        <taxon>Mycobacteriaceae</taxon>
        <taxon>Mycolicibacterium</taxon>
    </lineage>
</organism>
<keyword evidence="2" id="KW-0808">Transferase</keyword>
<dbReference type="InterPro" id="IPR011044">
    <property type="entry name" value="Quino_amine_DH_bsu"/>
</dbReference>
<dbReference type="InterPro" id="IPR007788">
    <property type="entry name" value="QCT"/>
</dbReference>
<keyword evidence="1" id="KW-0732">Signal</keyword>